<accession>A0ABC9VZZ7</accession>
<evidence type="ECO:0000313" key="2">
    <source>
        <dbReference type="EMBL" id="GAB0178313.1"/>
    </source>
</evidence>
<feature type="domain" description="Reverse transcriptase" evidence="1">
    <location>
        <begin position="32"/>
        <end position="133"/>
    </location>
</feature>
<dbReference type="AlphaFoldDB" id="A0ABC9VZZ7"/>
<name>A0ABC9VZZ7_GRUJA</name>
<evidence type="ECO:0000313" key="3">
    <source>
        <dbReference type="Proteomes" id="UP001623348"/>
    </source>
</evidence>
<proteinExistence type="predicted"/>
<evidence type="ECO:0000259" key="1">
    <source>
        <dbReference type="Pfam" id="PF00078"/>
    </source>
</evidence>
<keyword evidence="3" id="KW-1185">Reference proteome</keyword>
<dbReference type="InterPro" id="IPR000477">
    <property type="entry name" value="RT_dom"/>
</dbReference>
<dbReference type="EMBL" id="BAAFJT010000001">
    <property type="protein sequence ID" value="GAB0178313.1"/>
    <property type="molecule type" value="Genomic_DNA"/>
</dbReference>
<dbReference type="PANTHER" id="PTHR33332">
    <property type="entry name" value="REVERSE TRANSCRIPTASE DOMAIN-CONTAINING PROTEIN"/>
    <property type="match status" value="1"/>
</dbReference>
<dbReference type="Pfam" id="PF00078">
    <property type="entry name" value="RVT_1"/>
    <property type="match status" value="1"/>
</dbReference>
<comment type="caution">
    <text evidence="2">The sequence shown here is derived from an EMBL/GenBank/DDBJ whole genome shotgun (WGS) entry which is preliminary data.</text>
</comment>
<sequence length="138" mass="15553">MGQVSWHLPRGAFEVTSHLTAKKLASIFKKGKKEDLGNYRLISLTSEPSKIMEEILLETTLRHMANKEVIGGSQHGFTKSKSCLTNLVAFDDWVTVLVDKGRAADVTYLDLCKAFDAVSHDILVSKLERRGFDRWTTR</sequence>
<organism evidence="2 3">
    <name type="scientific">Grus japonensis</name>
    <name type="common">Japanese crane</name>
    <name type="synonym">Red-crowned crane</name>
    <dbReference type="NCBI Taxonomy" id="30415"/>
    <lineage>
        <taxon>Eukaryota</taxon>
        <taxon>Metazoa</taxon>
        <taxon>Chordata</taxon>
        <taxon>Craniata</taxon>
        <taxon>Vertebrata</taxon>
        <taxon>Euteleostomi</taxon>
        <taxon>Archelosauria</taxon>
        <taxon>Archosauria</taxon>
        <taxon>Dinosauria</taxon>
        <taxon>Saurischia</taxon>
        <taxon>Theropoda</taxon>
        <taxon>Coelurosauria</taxon>
        <taxon>Aves</taxon>
        <taxon>Neognathae</taxon>
        <taxon>Neoaves</taxon>
        <taxon>Gruiformes</taxon>
        <taxon>Gruidae</taxon>
        <taxon>Grus</taxon>
    </lineage>
</organism>
<protein>
    <recommendedName>
        <fullName evidence="1">Reverse transcriptase domain-containing protein</fullName>
    </recommendedName>
</protein>
<dbReference type="Proteomes" id="UP001623348">
    <property type="component" value="Unassembled WGS sequence"/>
</dbReference>
<gene>
    <name evidence="2" type="ORF">GRJ2_000296600</name>
</gene>
<reference evidence="2 3" key="1">
    <citation type="submission" date="2024-06" db="EMBL/GenBank/DDBJ databases">
        <title>The draft genome of Grus japonensis, version 3.</title>
        <authorList>
            <person name="Nabeshima K."/>
            <person name="Suzuki S."/>
            <person name="Onuma M."/>
        </authorList>
    </citation>
    <scope>NUCLEOTIDE SEQUENCE [LARGE SCALE GENOMIC DNA]</scope>
    <source>
        <strain evidence="2 3">451A</strain>
    </source>
</reference>